<sequence length="22" mass="2428">MKTKLLTFCIALFLVLSCATPN</sequence>
<dbReference type="EMBL" id="LAZR01016675">
    <property type="protein sequence ID" value="KKM03463.1"/>
    <property type="molecule type" value="Genomic_DNA"/>
</dbReference>
<feature type="non-terminal residue" evidence="1">
    <location>
        <position position="22"/>
    </location>
</feature>
<accession>A0A0F9JX25</accession>
<proteinExistence type="predicted"/>
<dbReference type="PROSITE" id="PS51257">
    <property type="entry name" value="PROKAR_LIPOPROTEIN"/>
    <property type="match status" value="1"/>
</dbReference>
<evidence type="ECO:0000313" key="1">
    <source>
        <dbReference type="EMBL" id="KKM03463.1"/>
    </source>
</evidence>
<protein>
    <submittedName>
        <fullName evidence="1">Uncharacterized protein</fullName>
    </submittedName>
</protein>
<dbReference type="AlphaFoldDB" id="A0A0F9JX25"/>
<organism evidence="1">
    <name type="scientific">marine sediment metagenome</name>
    <dbReference type="NCBI Taxonomy" id="412755"/>
    <lineage>
        <taxon>unclassified sequences</taxon>
        <taxon>metagenomes</taxon>
        <taxon>ecological metagenomes</taxon>
    </lineage>
</organism>
<reference evidence="1" key="1">
    <citation type="journal article" date="2015" name="Nature">
        <title>Complex archaea that bridge the gap between prokaryotes and eukaryotes.</title>
        <authorList>
            <person name="Spang A."/>
            <person name="Saw J.H."/>
            <person name="Jorgensen S.L."/>
            <person name="Zaremba-Niedzwiedzka K."/>
            <person name="Martijn J."/>
            <person name="Lind A.E."/>
            <person name="van Eijk R."/>
            <person name="Schleper C."/>
            <person name="Guy L."/>
            <person name="Ettema T.J."/>
        </authorList>
    </citation>
    <scope>NUCLEOTIDE SEQUENCE</scope>
</reference>
<name>A0A0F9JX25_9ZZZZ</name>
<gene>
    <name evidence="1" type="ORF">LCGC14_1774230</name>
</gene>
<comment type="caution">
    <text evidence="1">The sequence shown here is derived from an EMBL/GenBank/DDBJ whole genome shotgun (WGS) entry which is preliminary data.</text>
</comment>